<evidence type="ECO:0000313" key="1">
    <source>
        <dbReference type="EMBL" id="KAJ6839144.1"/>
    </source>
</evidence>
<dbReference type="EMBL" id="JANAVB010010199">
    <property type="protein sequence ID" value="KAJ6839144.1"/>
    <property type="molecule type" value="Genomic_DNA"/>
</dbReference>
<organism evidence="1 2">
    <name type="scientific">Iris pallida</name>
    <name type="common">Sweet iris</name>
    <dbReference type="NCBI Taxonomy" id="29817"/>
    <lineage>
        <taxon>Eukaryota</taxon>
        <taxon>Viridiplantae</taxon>
        <taxon>Streptophyta</taxon>
        <taxon>Embryophyta</taxon>
        <taxon>Tracheophyta</taxon>
        <taxon>Spermatophyta</taxon>
        <taxon>Magnoliopsida</taxon>
        <taxon>Liliopsida</taxon>
        <taxon>Asparagales</taxon>
        <taxon>Iridaceae</taxon>
        <taxon>Iridoideae</taxon>
        <taxon>Irideae</taxon>
        <taxon>Iris</taxon>
    </lineage>
</organism>
<dbReference type="Proteomes" id="UP001140949">
    <property type="component" value="Unassembled WGS sequence"/>
</dbReference>
<gene>
    <name evidence="1" type="ORF">M6B38_316725</name>
</gene>
<comment type="caution">
    <text evidence="1">The sequence shown here is derived from an EMBL/GenBank/DDBJ whole genome shotgun (WGS) entry which is preliminary data.</text>
</comment>
<reference evidence="1" key="1">
    <citation type="journal article" date="2023" name="GigaByte">
        <title>Genome assembly of the bearded iris, Iris pallida Lam.</title>
        <authorList>
            <person name="Bruccoleri R.E."/>
            <person name="Oakeley E.J."/>
            <person name="Faust A.M.E."/>
            <person name="Altorfer M."/>
            <person name="Dessus-Babus S."/>
            <person name="Burckhardt D."/>
            <person name="Oertli M."/>
            <person name="Naumann U."/>
            <person name="Petersen F."/>
            <person name="Wong J."/>
        </authorList>
    </citation>
    <scope>NUCLEOTIDE SEQUENCE</scope>
    <source>
        <strain evidence="1">GSM-AAB239-AS_SAM_17_03QT</strain>
    </source>
</reference>
<proteinExistence type="predicted"/>
<evidence type="ECO:0000313" key="2">
    <source>
        <dbReference type="Proteomes" id="UP001140949"/>
    </source>
</evidence>
<protein>
    <submittedName>
        <fullName evidence="1">Uncharacterized protein</fullName>
    </submittedName>
</protein>
<dbReference type="AlphaFoldDB" id="A0AAX6HF39"/>
<accession>A0AAX6HF39</accession>
<keyword evidence="2" id="KW-1185">Reference proteome</keyword>
<sequence>MLSRHYHGLVLYGSLHAMLSPSGASSTLCHVRFTFIMYSCAFTIYVYSCESCTLMFTEPSCIISCAPFHGPPCDIMYNNITCLDPCVLIRENGESASSHVNNSIVV</sequence>
<reference evidence="1" key="2">
    <citation type="submission" date="2023-04" db="EMBL/GenBank/DDBJ databases">
        <authorList>
            <person name="Bruccoleri R.E."/>
            <person name="Oakeley E.J."/>
            <person name="Faust A.-M."/>
            <person name="Dessus-Babus S."/>
            <person name="Altorfer M."/>
            <person name="Burckhardt D."/>
            <person name="Oertli M."/>
            <person name="Naumann U."/>
            <person name="Petersen F."/>
            <person name="Wong J."/>
        </authorList>
    </citation>
    <scope>NUCLEOTIDE SEQUENCE</scope>
    <source>
        <strain evidence="1">GSM-AAB239-AS_SAM_17_03QT</strain>
        <tissue evidence="1">Leaf</tissue>
    </source>
</reference>
<name>A0AAX6HF39_IRIPA</name>